<reference evidence="2" key="1">
    <citation type="submission" date="2012-09" db="EMBL/GenBank/DDBJ databases">
        <title>Genome sequencing and comparative transcriptomics of race 1 and race 4 of banana pathogen: Fusarium oxysporum f. sp. cubense.</title>
        <authorList>
            <person name="Fang X."/>
            <person name="Huang J."/>
        </authorList>
    </citation>
    <scope>NUCLEOTIDE SEQUENCE [LARGE SCALE GENOMIC DNA]</scope>
    <source>
        <strain evidence="2">race 1</strain>
    </source>
</reference>
<protein>
    <submittedName>
        <fullName evidence="1">Uncharacterized protein</fullName>
    </submittedName>
</protein>
<organism evidence="1 2">
    <name type="scientific">Fusarium oxysporum f. sp. cubense (strain race 1)</name>
    <name type="common">Panama disease fungus</name>
    <dbReference type="NCBI Taxonomy" id="1229664"/>
    <lineage>
        <taxon>Eukaryota</taxon>
        <taxon>Fungi</taxon>
        <taxon>Dikarya</taxon>
        <taxon>Ascomycota</taxon>
        <taxon>Pezizomycotina</taxon>
        <taxon>Sordariomycetes</taxon>
        <taxon>Hypocreomycetidae</taxon>
        <taxon>Hypocreales</taxon>
        <taxon>Nectriaceae</taxon>
        <taxon>Fusarium</taxon>
        <taxon>Fusarium oxysporum species complex</taxon>
    </lineage>
</organism>
<reference evidence="2" key="2">
    <citation type="journal article" date="2014" name="PLoS ONE">
        <title>Genome and Transcriptome Analysis of the Fungal Pathogen Fusarium oxysporum f. sp. cubense Causing Banana Vascular Wilt Disease.</title>
        <authorList>
            <person name="Guo L."/>
            <person name="Han L."/>
            <person name="Yang L."/>
            <person name="Zeng H."/>
            <person name="Fan D."/>
            <person name="Zhu Y."/>
            <person name="Feng Y."/>
            <person name="Wang G."/>
            <person name="Peng C."/>
            <person name="Jiang X."/>
            <person name="Zhou D."/>
            <person name="Ni P."/>
            <person name="Liang C."/>
            <person name="Liu L."/>
            <person name="Wang J."/>
            <person name="Mao C."/>
            <person name="Fang X."/>
            <person name="Peng M."/>
            <person name="Huang J."/>
        </authorList>
    </citation>
    <scope>NUCLEOTIDE SEQUENCE [LARGE SCALE GENOMIC DNA]</scope>
    <source>
        <strain evidence="2">race 1</strain>
    </source>
</reference>
<dbReference type="VEuPathDB" id="FungiDB:FOC1_g10011169"/>
<dbReference type="AlphaFoldDB" id="N4UF28"/>
<proteinExistence type="predicted"/>
<accession>N4UF28</accession>
<dbReference type="OMA" id="MVAMCLG"/>
<evidence type="ECO:0000313" key="1">
    <source>
        <dbReference type="EMBL" id="ENH73849.1"/>
    </source>
</evidence>
<dbReference type="Proteomes" id="UP000016928">
    <property type="component" value="Unassembled WGS sequence"/>
</dbReference>
<dbReference type="EMBL" id="KB730051">
    <property type="protein sequence ID" value="ENH73849.1"/>
    <property type="molecule type" value="Genomic_DNA"/>
</dbReference>
<sequence length="181" mass="20161">MVAMCLGRGRSTKQNWCMFGGRACSRRASCMHRWRAIKGLIAASTSRVVLENRGQGHCSRYCCMPPWRKTARCTGGHVCPTVAMHKQHRGVVPNQPEIARSHRHGQKERHFDNSNSQELSSTVFQPSSATSQWIRYVKSQAAGLDNGPSHIPRLVLLGHEVNLRSDQFVSRVDGGQGWLAA</sequence>
<gene>
    <name evidence="1" type="ORF">FOC1_g10011169</name>
</gene>
<evidence type="ECO:0000313" key="2">
    <source>
        <dbReference type="Proteomes" id="UP000016928"/>
    </source>
</evidence>
<name>N4UF28_FUSC1</name>
<dbReference type="HOGENOM" id="CLU_107672_0_0_1"/>